<feature type="compositionally biased region" description="Basic and acidic residues" evidence="1">
    <location>
        <begin position="146"/>
        <end position="161"/>
    </location>
</feature>
<sequence length="989" mass="110368">MGCGQSKVDDLPLVIRCKERKELIKAAADYRYSLSAAHILYFSSLNDVGEALCRFVDEEFVVGGSPLDSPVLTLPSDEGKKGKDNNFSGTSRNVGGKHKGWSNWTSRGSISHGHSVDDGGGGDLHDSHLQLSSDSDSELSSSSGHIHVDDHSPDIRTRDVVPPRQSAQNLNGYGVDRYPSWEPNGYAENMNPSPQSAWQPYGYGMNVVDQPYGMNVVDRPYGMNVVDQPYGTNVVNQSYEMNVEDQPYQTGWGQYGGNSNSYAYYMKRSGPSVRTVIHGEGPSAYANSYTGYPDATGGFFGFPMSSQAEKPPSIKRPSPPAEPPPPPPPSGSGWDFLNPFNGYEENGYLGNYSKSVYGYGSIASSPDSNEVREKEGIPHLEEETETEVIKKIHKQNNMNVGTKKIFGERTSKAVPSEKGEDSSRADRSHDSEGSPRTMASHSTEASRAMAYNERGSKGKPSLQSERTSRAGLSQNNEEPLSGFKKDENSSPDTILTMSSEDSYVQKKEVSFEVEEASLQDVDTSKMSSFTALSTHGNRDIQEVVEDIKNEFEMASSHGKEIALMLEVGKLPYIPKSTVFKVALSRIMGRKETSLASPHTRSRTSVNVDLRTVKLAKSYNESSAIDTTVDYGNISSILEELYAWEKKLYKEVKGEERLRLIYEKLCKKQKALNDKGAESSKIDANRASTRNLLTKLNVCMRGIEAISNRIQKLRDDELQPRVTKLIHGFIRLWKFMLKCHQKQFQAIMESKTRTLKSNSGLQRDSRLRATLKLETELRMWCSYFNDWVNAQKCYVESLNGWLFRCLDHEPEVTPDGIVPFSPGRIGAPPIYVICHDWQQAMEVMKGEGVANSMQHFASNLRHLWERQDEEQRHGLKAEFLSKDYDKRMKALRSKTGKLDRNQDALSAKTIVGSDSGVSRRDDLKVDLDLMRKRMDEERIRHSDAIKLVQDAASSSLQGGLLPIFKALENFSSEALKAHEQVRLQITGEGS</sequence>
<dbReference type="InterPro" id="IPR006868">
    <property type="entry name" value="DUF630"/>
</dbReference>
<evidence type="ECO:0000313" key="4">
    <source>
        <dbReference type="EMBL" id="KAK1384495.1"/>
    </source>
</evidence>
<gene>
    <name evidence="4" type="ORF">POM88_022230</name>
</gene>
<feature type="compositionally biased region" description="Pro residues" evidence="1">
    <location>
        <begin position="317"/>
        <end position="330"/>
    </location>
</feature>
<protein>
    <submittedName>
        <fullName evidence="4">Nitrate regulatory gene2 protein</fullName>
    </submittedName>
</protein>
<reference evidence="4" key="2">
    <citation type="submission" date="2023-05" db="EMBL/GenBank/DDBJ databases">
        <authorList>
            <person name="Schelkunov M.I."/>
        </authorList>
    </citation>
    <scope>NUCLEOTIDE SEQUENCE</scope>
    <source>
        <strain evidence="4">Hsosn_3</strain>
        <tissue evidence="4">Leaf</tissue>
    </source>
</reference>
<accession>A0AAD8MPH0</accession>
<feature type="region of interest" description="Disordered" evidence="1">
    <location>
        <begin position="363"/>
        <end position="386"/>
    </location>
</feature>
<evidence type="ECO:0000259" key="3">
    <source>
        <dbReference type="Pfam" id="PF04783"/>
    </source>
</evidence>
<dbReference type="AlphaFoldDB" id="A0AAD8MPH0"/>
<dbReference type="EMBL" id="JAUIZM010000005">
    <property type="protein sequence ID" value="KAK1384495.1"/>
    <property type="molecule type" value="Genomic_DNA"/>
</dbReference>
<comment type="caution">
    <text evidence="4">The sequence shown here is derived from an EMBL/GenBank/DDBJ whole genome shotgun (WGS) entry which is preliminary data.</text>
</comment>
<dbReference type="InterPro" id="IPR006867">
    <property type="entry name" value="DUF632"/>
</dbReference>
<evidence type="ECO:0000259" key="2">
    <source>
        <dbReference type="Pfam" id="PF04782"/>
    </source>
</evidence>
<feature type="domain" description="DUF632" evidence="2">
    <location>
        <begin position="541"/>
        <end position="860"/>
    </location>
</feature>
<dbReference type="Pfam" id="PF04783">
    <property type="entry name" value="DUF630"/>
    <property type="match status" value="1"/>
</dbReference>
<dbReference type="Pfam" id="PF04782">
    <property type="entry name" value="DUF632"/>
    <property type="match status" value="1"/>
</dbReference>
<dbReference type="PANTHER" id="PTHR21450">
    <property type="entry name" value="PROTEIN ALTERED PHOSPHATE STARVATION RESPONSE 1"/>
    <property type="match status" value="1"/>
</dbReference>
<feature type="region of interest" description="Disordered" evidence="1">
    <location>
        <begin position="400"/>
        <end position="498"/>
    </location>
</feature>
<feature type="region of interest" description="Disordered" evidence="1">
    <location>
        <begin position="67"/>
        <end position="176"/>
    </location>
</feature>
<feature type="domain" description="DUF630" evidence="3">
    <location>
        <begin position="1"/>
        <end position="59"/>
    </location>
</feature>
<reference evidence="4" key="1">
    <citation type="submission" date="2023-02" db="EMBL/GenBank/DDBJ databases">
        <title>Genome of toxic invasive species Heracleum sosnowskyi carries increased number of genes despite the absence of recent whole-genome duplications.</title>
        <authorList>
            <person name="Schelkunov M."/>
            <person name="Shtratnikova V."/>
            <person name="Makarenko M."/>
            <person name="Klepikova A."/>
            <person name="Omelchenko D."/>
            <person name="Novikova G."/>
            <person name="Obukhova E."/>
            <person name="Bogdanov V."/>
            <person name="Penin A."/>
            <person name="Logacheva M."/>
        </authorList>
    </citation>
    <scope>NUCLEOTIDE SEQUENCE</scope>
    <source>
        <strain evidence="4">Hsosn_3</strain>
        <tissue evidence="4">Leaf</tissue>
    </source>
</reference>
<keyword evidence="5" id="KW-1185">Reference proteome</keyword>
<dbReference type="Proteomes" id="UP001237642">
    <property type="component" value="Unassembled WGS sequence"/>
</dbReference>
<name>A0AAD8MPH0_9APIA</name>
<organism evidence="4 5">
    <name type="scientific">Heracleum sosnowskyi</name>
    <dbReference type="NCBI Taxonomy" id="360622"/>
    <lineage>
        <taxon>Eukaryota</taxon>
        <taxon>Viridiplantae</taxon>
        <taxon>Streptophyta</taxon>
        <taxon>Embryophyta</taxon>
        <taxon>Tracheophyta</taxon>
        <taxon>Spermatophyta</taxon>
        <taxon>Magnoliopsida</taxon>
        <taxon>eudicotyledons</taxon>
        <taxon>Gunneridae</taxon>
        <taxon>Pentapetalae</taxon>
        <taxon>asterids</taxon>
        <taxon>campanulids</taxon>
        <taxon>Apiales</taxon>
        <taxon>Apiaceae</taxon>
        <taxon>Apioideae</taxon>
        <taxon>apioid superclade</taxon>
        <taxon>Tordylieae</taxon>
        <taxon>Tordyliinae</taxon>
        <taxon>Heracleum</taxon>
    </lineage>
</organism>
<proteinExistence type="predicted"/>
<evidence type="ECO:0000313" key="5">
    <source>
        <dbReference type="Proteomes" id="UP001237642"/>
    </source>
</evidence>
<dbReference type="PANTHER" id="PTHR21450:SF2">
    <property type="entry name" value="FAMILY PROTEIN, PUTATIVE (DUF630 AND DUF632)-RELATED"/>
    <property type="match status" value="1"/>
</dbReference>
<feature type="compositionally biased region" description="Low complexity" evidence="1">
    <location>
        <begin position="129"/>
        <end position="145"/>
    </location>
</feature>
<feature type="compositionally biased region" description="Polar residues" evidence="1">
    <location>
        <begin position="461"/>
        <end position="478"/>
    </location>
</feature>
<feature type="compositionally biased region" description="Basic and acidic residues" evidence="1">
    <location>
        <begin position="405"/>
        <end position="433"/>
    </location>
</feature>
<evidence type="ECO:0000256" key="1">
    <source>
        <dbReference type="SAM" id="MobiDB-lite"/>
    </source>
</evidence>
<feature type="region of interest" description="Disordered" evidence="1">
    <location>
        <begin position="300"/>
        <end position="338"/>
    </location>
</feature>
<feature type="compositionally biased region" description="Basic and acidic residues" evidence="1">
    <location>
        <begin position="369"/>
        <end position="381"/>
    </location>
</feature>